<evidence type="ECO:0000259" key="4">
    <source>
        <dbReference type="Pfam" id="PF25023"/>
    </source>
</evidence>
<dbReference type="PANTHER" id="PTHR32305:SF15">
    <property type="entry name" value="PROTEIN RHSA-RELATED"/>
    <property type="match status" value="1"/>
</dbReference>
<evidence type="ECO:0000313" key="6">
    <source>
        <dbReference type="Proteomes" id="UP000638648"/>
    </source>
</evidence>
<dbReference type="RefSeq" id="WP_192749981.1">
    <property type="nucleotide sequence ID" value="NZ_BAABJL010000034.1"/>
</dbReference>
<keyword evidence="1" id="KW-0677">Repeat</keyword>
<dbReference type="Gene3D" id="2.180.10.10">
    <property type="entry name" value="RHS repeat-associated core"/>
    <property type="match status" value="4"/>
</dbReference>
<dbReference type="InterPro" id="IPR045351">
    <property type="entry name" value="DUF6531"/>
</dbReference>
<dbReference type="Pfam" id="PF20148">
    <property type="entry name" value="DUF6531"/>
    <property type="match status" value="1"/>
</dbReference>
<evidence type="ECO:0000259" key="3">
    <source>
        <dbReference type="Pfam" id="PF20148"/>
    </source>
</evidence>
<gene>
    <name evidence="5" type="ORF">HEB94_002563</name>
</gene>
<dbReference type="EMBL" id="JADBEM010000001">
    <property type="protein sequence ID" value="MBE1605715.1"/>
    <property type="molecule type" value="Genomic_DNA"/>
</dbReference>
<dbReference type="Pfam" id="PF25023">
    <property type="entry name" value="TEN_YD-shell"/>
    <property type="match status" value="1"/>
</dbReference>
<dbReference type="InterPro" id="IPR022385">
    <property type="entry name" value="Rhs_assc_core"/>
</dbReference>
<evidence type="ECO:0000313" key="5">
    <source>
        <dbReference type="EMBL" id="MBE1605715.1"/>
    </source>
</evidence>
<dbReference type="Pfam" id="PF05593">
    <property type="entry name" value="RHS_repeat"/>
    <property type="match status" value="5"/>
</dbReference>
<dbReference type="InterPro" id="IPR056823">
    <property type="entry name" value="TEN-like_YD-shell"/>
</dbReference>
<dbReference type="InterPro" id="IPR031325">
    <property type="entry name" value="RHS_repeat"/>
</dbReference>
<sequence length="1991" mass="218884">MPDQENEHPSTSPDQNGNVYGVSPADEQEMKSYDDERLAAQWREVVDNLVAQGADVLPYSSPTGDTQFADRVNTIMSDHLAEIQANPAAAAQDSYQLNRPEPATSSVGANVAQGADPVNLFDGDFVYAATDMQIAGAGMDFALTRTYSQMCAYRGPLGSNWDHNYNLWLRVSGDGLVIRRSNGRVHEETYRRHEQHAYWLPVDGAAGVLLEAGASFVHRLPDGHLVNYQPHPTLGPFVHVAASLADRFGNRIGLRYTDGLLTRVEVNHPQRVVDIGYDTEDRIVAVRDHTGRQWRYEYDDLGDLVAVTAPAPQEAVSGPTTRYEYSSELTGDPDQQHQLVSILDADGRLYLENEYGDVPSLVSYRRVVRQRQGGGEVLFDYEDVLEEFPFPYASHERPTHQTVVTERDGSQIRYLFNRFGHMLFREEYVRIGGIPRLVSSHYRYNADGNLVGMVSPLGVVTQMLYGRELYERRFPADDGYRPETDPELTERERRQFDNLLAVVKRGSYHDILDLSAAAGLWSQSVFPDIVQTDADDVIQKMTYEPEFTQAVTLSDPRVTSSADPGFAEGAEYERRLTRFGYTDAGSTGPRSLLESIEMPTPTLPDGTASLPVLTRFPDHDDHGRRLRMVAPNGLEVVNTYAGQADGVLEGFLTRTTFDAAGLAISKGYERDPLGRATRVFRPPFFDIGDDRFFTAYAYDRLGRVVRSTSTAPFSVETRYEYFRTGAVKKVETQLKNESNALDGSAVIANRYDEELHQTAQTVGAAAGGTLKRSFVLFDRAGRAYFTIDPTGRKQKMYFNERSQVARTVDDVGGVHAVTRSFFDADARLVRLVDPRGAATDLGYDALGRLVDTRDALGNRVRRRFDKIGNLVVECRYERAGADRFVLLARREFGYDELGRLVVAGVNRFAEPPPTVSEAELEDAFVTSGPGDLLTVQYFYDNVGNLTKVVDQAGRESLAEHDLLGRLVRTVDPHGNELRFRHDKEGNVLRVDRREVTLDAAGAVVASRHFAEVIDYDELNRVAEHRTSTGRVRYRYDSRGHPVTVIDQLGNESHNTYDVFGRLVGSRQLLPPPQPGDQPQPVVTSFEYDLDDRRTRHIDALGRVTSYRYDSAGRPVGTVLPDGTSDSSIYDRAGNLVGHTDRNGLRRALEWDLLGRPTRMEVDSTGLGPEADFAGATSYRADYDGLGRFRRAENDFIVREFGYDSIDRVLEESTRVTAATGADPARQFVLRREYSATGALTRMIYPNGRDIVYARDRLDRVEEIRQLARGADYPGDSQSPDSGVIAGFEFEGLQLGRMTRGNGTSTSFAYDVSGRIVQVEHQAGGVPLLTSQMLYDGAGQMRQRTETGANFAGMRSYRYDTLSRLVETRASNTPALVDLSGIAPPPVAPPDPLPDRQPEVDALMAAVPTGAGTGYDLDPAGNRLVTSTGGITTTYQPNPVDQYEEVGGDALTYDANGNLTEDAAFQFGYDHRDQLTKVIRKADGHEDEWFMDYFGRRCARRSGSALAITIGDGHNPLEEYSASGLVRSVVTDTTRDGIVASSGGGQDLYLLPDPDGSIRYTFNGPTPSSFYGYDEYGNVESEHSAGDDNPFRFAGKRLLGDTDDYDFVFRTYRPTLGRFMQRDPSGYVDGSNLYSYARNNPLLFRDPDGLESRPEQTVNSGLYTARAASTPVDLSGRPLQGQYNLWSGQVGLGQAKQAPGWVMEQTKLHVDAEDLEKAWHAKNPGQNMPRDVFEDIWVGRSRTLARQASLAGMPVKSWGLDTHPNPGGTVQFQHEIPTVQTWGTVSALGMKAGALLNLWAAAHVDNPYVKGVGLAAGTAEAFGGTLYLGGALTTETSMMALGGTVARYSGGLGLTVVSGYTFVHDVSQGNARDAIGSGGNTATGVTMLVTSNPYALVATGTFAVSYNASRWIAKETGWGQASGHAGASVTNFIMGDDPGIIRTGAGYTAGIVVTSVGVVVVEPVVWGGKKIGQGASWAYDKVTDLIGYEFDW</sequence>
<protein>
    <submittedName>
        <fullName evidence="5">RHS repeat-associated protein</fullName>
    </submittedName>
</protein>
<dbReference type="NCBIfam" id="TIGR03696">
    <property type="entry name" value="Rhs_assc_core"/>
    <property type="match status" value="1"/>
</dbReference>
<feature type="domain" description="Teneurin-like YD-shell" evidence="4">
    <location>
        <begin position="1412"/>
        <end position="1640"/>
    </location>
</feature>
<comment type="caution">
    <text evidence="5">The sequence shown here is derived from an EMBL/GenBank/DDBJ whole genome shotgun (WGS) entry which is preliminary data.</text>
</comment>
<dbReference type="PANTHER" id="PTHR32305">
    <property type="match status" value="1"/>
</dbReference>
<feature type="compositionally biased region" description="Polar residues" evidence="2">
    <location>
        <begin position="9"/>
        <end position="18"/>
    </location>
</feature>
<proteinExistence type="predicted"/>
<evidence type="ECO:0000256" key="1">
    <source>
        <dbReference type="ARBA" id="ARBA00022737"/>
    </source>
</evidence>
<reference evidence="5" key="1">
    <citation type="submission" date="2020-10" db="EMBL/GenBank/DDBJ databases">
        <title>Sequencing the genomes of 1000 actinobacteria strains.</title>
        <authorList>
            <person name="Klenk H.-P."/>
        </authorList>
    </citation>
    <scope>NUCLEOTIDE SEQUENCE</scope>
    <source>
        <strain evidence="5">DSM 45354</strain>
    </source>
</reference>
<evidence type="ECO:0000256" key="2">
    <source>
        <dbReference type="SAM" id="MobiDB-lite"/>
    </source>
</evidence>
<name>A0A927RB43_9ACTN</name>
<feature type="region of interest" description="Disordered" evidence="2">
    <location>
        <begin position="1"/>
        <end position="33"/>
    </location>
</feature>
<organism evidence="5 6">
    <name type="scientific">Actinopolymorpha pittospori</name>
    <dbReference type="NCBI Taxonomy" id="648752"/>
    <lineage>
        <taxon>Bacteria</taxon>
        <taxon>Bacillati</taxon>
        <taxon>Actinomycetota</taxon>
        <taxon>Actinomycetes</taxon>
        <taxon>Propionibacteriales</taxon>
        <taxon>Actinopolymorphaceae</taxon>
        <taxon>Actinopolymorpha</taxon>
    </lineage>
</organism>
<dbReference type="InterPro" id="IPR006530">
    <property type="entry name" value="YD"/>
</dbReference>
<keyword evidence="6" id="KW-1185">Reference proteome</keyword>
<dbReference type="Proteomes" id="UP000638648">
    <property type="component" value="Unassembled WGS sequence"/>
</dbReference>
<feature type="domain" description="DUF6531" evidence="3">
    <location>
        <begin position="116"/>
        <end position="186"/>
    </location>
</feature>
<accession>A0A927RB43</accession>
<dbReference type="NCBIfam" id="TIGR01643">
    <property type="entry name" value="YD_repeat_2x"/>
    <property type="match status" value="5"/>
</dbReference>
<dbReference type="InterPro" id="IPR050708">
    <property type="entry name" value="T6SS_VgrG/RHS"/>
</dbReference>